<dbReference type="Proteomes" id="UP000008021">
    <property type="component" value="Chromosome 6"/>
</dbReference>
<reference evidence="3" key="2">
    <citation type="submission" date="2018-05" db="EMBL/GenBank/DDBJ databases">
        <title>OmerRS3 (Oryza meridionalis Reference Sequence Version 3).</title>
        <authorList>
            <person name="Zhang J."/>
            <person name="Kudrna D."/>
            <person name="Lee S."/>
            <person name="Talag J."/>
            <person name="Welchert J."/>
            <person name="Wing R.A."/>
        </authorList>
    </citation>
    <scope>NUCLEOTIDE SEQUENCE [LARGE SCALE GENOMIC DNA]</scope>
    <source>
        <strain evidence="3">cv. OR44</strain>
    </source>
</reference>
<evidence type="ECO:0000313" key="4">
    <source>
        <dbReference type="Proteomes" id="UP000008021"/>
    </source>
</evidence>
<sequence length="205" mass="21942">MWPEKMRAWASMAEDPLKRASAASSSSSSLLRRYSPATLAAGGLLVGAVAYFMFKGKQGQGRQGDQPYLKQAHEPGEPEAGVEADCAGEDEEGGGGDEHVAEVEHAGDDLGDVELGEEVEGGVEEEVERRRAGGESTTAISAQVTRRMAKTRKRKPKIQMEVRMKKSSMNTAPKGRIPPMSTDIAGFMYHGCSGIGRGILFVRTG</sequence>
<proteinExistence type="predicted"/>
<feature type="transmembrane region" description="Helical" evidence="2">
    <location>
        <begin position="34"/>
        <end position="54"/>
    </location>
</feature>
<protein>
    <submittedName>
        <fullName evidence="3">Uncharacterized protein</fullName>
    </submittedName>
</protein>
<keyword evidence="4" id="KW-1185">Reference proteome</keyword>
<accession>A0A0E0E4H3</accession>
<evidence type="ECO:0000313" key="3">
    <source>
        <dbReference type="EnsemblPlants" id="OMERI06G22930.2"/>
    </source>
</evidence>
<dbReference type="AlphaFoldDB" id="A0A0E0E4H3"/>
<dbReference type="HOGENOM" id="CLU_1339401_0_0_1"/>
<feature type="compositionally biased region" description="Acidic residues" evidence="1">
    <location>
        <begin position="80"/>
        <end position="95"/>
    </location>
</feature>
<dbReference type="EnsemblPlants" id="OMERI06G22930.2">
    <property type="protein sequence ID" value="OMERI06G22930.2"/>
    <property type="gene ID" value="OMERI06G22930"/>
</dbReference>
<evidence type="ECO:0000256" key="1">
    <source>
        <dbReference type="SAM" id="MobiDB-lite"/>
    </source>
</evidence>
<organism evidence="3">
    <name type="scientific">Oryza meridionalis</name>
    <dbReference type="NCBI Taxonomy" id="40149"/>
    <lineage>
        <taxon>Eukaryota</taxon>
        <taxon>Viridiplantae</taxon>
        <taxon>Streptophyta</taxon>
        <taxon>Embryophyta</taxon>
        <taxon>Tracheophyta</taxon>
        <taxon>Spermatophyta</taxon>
        <taxon>Magnoliopsida</taxon>
        <taxon>Liliopsida</taxon>
        <taxon>Poales</taxon>
        <taxon>Poaceae</taxon>
        <taxon>BOP clade</taxon>
        <taxon>Oryzoideae</taxon>
        <taxon>Oryzeae</taxon>
        <taxon>Oryzinae</taxon>
        <taxon>Oryza</taxon>
    </lineage>
</organism>
<feature type="region of interest" description="Disordered" evidence="1">
    <location>
        <begin position="58"/>
        <end position="99"/>
    </location>
</feature>
<dbReference type="eggNOG" id="ENOG502R63H">
    <property type="taxonomic scope" value="Eukaryota"/>
</dbReference>
<name>A0A0E0E4H3_9ORYZ</name>
<reference evidence="3" key="1">
    <citation type="submission" date="2015-04" db="UniProtKB">
        <authorList>
            <consortium name="EnsemblPlants"/>
        </authorList>
    </citation>
    <scope>IDENTIFICATION</scope>
</reference>
<keyword evidence="2" id="KW-0812">Transmembrane</keyword>
<keyword evidence="2" id="KW-1133">Transmembrane helix</keyword>
<dbReference type="Gramene" id="OMERI06G22930.2">
    <property type="protein sequence ID" value="OMERI06G22930.2"/>
    <property type="gene ID" value="OMERI06G22930"/>
</dbReference>
<keyword evidence="2" id="KW-0472">Membrane</keyword>
<evidence type="ECO:0000256" key="2">
    <source>
        <dbReference type="SAM" id="Phobius"/>
    </source>
</evidence>